<dbReference type="SUPFAM" id="SSF53756">
    <property type="entry name" value="UDP-Glycosyltransferase/glycogen phosphorylase"/>
    <property type="match status" value="1"/>
</dbReference>
<proteinExistence type="inferred from homology"/>
<sequence length="175" mass="19720">MGRTLFVTVGTTLFDKLVLSTSSPEALQWMLANGFTRVIIQYGKGVEPSIPKDQAAGFEKIETYRFKPTLEDDMKAADMIISHAGAGTVMEAMRMEKHLVVVINTLLMDNHQAELANAMGSRKHIFVVKEPDDMQRFEIWDEFNTFTPIPYESGDNQDFPRIVDNLVGFGSKKDK</sequence>
<name>A0A9N8H158_9STRA</name>
<evidence type="ECO:0000313" key="10">
    <source>
        <dbReference type="Proteomes" id="UP001153069"/>
    </source>
</evidence>
<comment type="similarity">
    <text evidence="2">Belongs to the glycosyltransferase 28 family.</text>
</comment>
<dbReference type="EMBL" id="CAICTM010000011">
    <property type="protein sequence ID" value="CAB9496916.1"/>
    <property type="molecule type" value="Genomic_DNA"/>
</dbReference>
<feature type="domain" description="Glycosyl transferase family 28 C-terminal" evidence="8">
    <location>
        <begin position="4"/>
        <end position="122"/>
    </location>
</feature>
<dbReference type="Pfam" id="PF04101">
    <property type="entry name" value="Glyco_tran_28_C"/>
    <property type="match status" value="1"/>
</dbReference>
<keyword evidence="6 9" id="KW-0808">Transferase</keyword>
<gene>
    <name evidence="9" type="ORF">SEMRO_11_G008760.1</name>
</gene>
<dbReference type="EC" id="2.4.1.141" evidence="3"/>
<evidence type="ECO:0000256" key="3">
    <source>
        <dbReference type="ARBA" id="ARBA00012614"/>
    </source>
</evidence>
<comment type="subcellular location">
    <subcellularLocation>
        <location evidence="1">Endoplasmic reticulum</location>
    </subcellularLocation>
</comment>
<evidence type="ECO:0000256" key="5">
    <source>
        <dbReference type="ARBA" id="ARBA00022676"/>
    </source>
</evidence>
<protein>
    <recommendedName>
        <fullName evidence="4">UDP-N-acetylglucosamine transferase subunit ALG13</fullName>
        <ecNumber evidence="3">2.4.1.141</ecNumber>
    </recommendedName>
</protein>
<accession>A0A9N8H158</accession>
<evidence type="ECO:0000256" key="7">
    <source>
        <dbReference type="ARBA" id="ARBA00022824"/>
    </source>
</evidence>
<evidence type="ECO:0000256" key="6">
    <source>
        <dbReference type="ARBA" id="ARBA00022679"/>
    </source>
</evidence>
<dbReference type="PANTHER" id="PTHR12867:SF6">
    <property type="entry name" value="N-ACETYLGLUCOSAMINYLDIPHOSPHODOLICHOL N-ACETYLGLUCOSAMINYLTRANSFERASE"/>
    <property type="match status" value="1"/>
</dbReference>
<dbReference type="GO" id="GO:0006488">
    <property type="term" value="P:dolichol-linked oligosaccharide biosynthetic process"/>
    <property type="evidence" value="ECO:0007669"/>
    <property type="project" value="InterPro"/>
</dbReference>
<dbReference type="AlphaFoldDB" id="A0A9N8H158"/>
<dbReference type="Gene3D" id="3.40.50.2000">
    <property type="entry name" value="Glycogen Phosphorylase B"/>
    <property type="match status" value="1"/>
</dbReference>
<dbReference type="InterPro" id="IPR007235">
    <property type="entry name" value="Glyco_trans_28_C"/>
</dbReference>
<dbReference type="OrthoDB" id="39912at2759"/>
<keyword evidence="5" id="KW-0328">Glycosyltransferase</keyword>
<evidence type="ECO:0000313" key="9">
    <source>
        <dbReference type="EMBL" id="CAB9496916.1"/>
    </source>
</evidence>
<comment type="caution">
    <text evidence="9">The sequence shown here is derived from an EMBL/GenBank/DDBJ whole genome shotgun (WGS) entry which is preliminary data.</text>
</comment>
<evidence type="ECO:0000256" key="4">
    <source>
        <dbReference type="ARBA" id="ARBA00017468"/>
    </source>
</evidence>
<keyword evidence="10" id="KW-1185">Reference proteome</keyword>
<dbReference type="PANTHER" id="PTHR12867">
    <property type="entry name" value="GLYCOSYL TRANSFERASE-RELATED"/>
    <property type="match status" value="1"/>
</dbReference>
<dbReference type="InterPro" id="IPR039042">
    <property type="entry name" value="Alg13-like"/>
</dbReference>
<evidence type="ECO:0000256" key="1">
    <source>
        <dbReference type="ARBA" id="ARBA00004240"/>
    </source>
</evidence>
<organism evidence="9 10">
    <name type="scientific">Seminavis robusta</name>
    <dbReference type="NCBI Taxonomy" id="568900"/>
    <lineage>
        <taxon>Eukaryota</taxon>
        <taxon>Sar</taxon>
        <taxon>Stramenopiles</taxon>
        <taxon>Ochrophyta</taxon>
        <taxon>Bacillariophyta</taxon>
        <taxon>Bacillariophyceae</taxon>
        <taxon>Bacillariophycidae</taxon>
        <taxon>Naviculales</taxon>
        <taxon>Naviculaceae</taxon>
        <taxon>Seminavis</taxon>
    </lineage>
</organism>
<dbReference type="GO" id="GO:0005783">
    <property type="term" value="C:endoplasmic reticulum"/>
    <property type="evidence" value="ECO:0007669"/>
    <property type="project" value="UniProtKB-SubCell"/>
</dbReference>
<evidence type="ECO:0000259" key="8">
    <source>
        <dbReference type="Pfam" id="PF04101"/>
    </source>
</evidence>
<dbReference type="Proteomes" id="UP001153069">
    <property type="component" value="Unassembled WGS sequence"/>
</dbReference>
<reference evidence="9" key="1">
    <citation type="submission" date="2020-06" db="EMBL/GenBank/DDBJ databases">
        <authorList>
            <consortium name="Plant Systems Biology data submission"/>
        </authorList>
    </citation>
    <scope>NUCLEOTIDE SEQUENCE</scope>
    <source>
        <strain evidence="9">D6</strain>
    </source>
</reference>
<dbReference type="GO" id="GO:0004577">
    <property type="term" value="F:N-acetylglucosaminyldiphosphodolichol N-acetylglucosaminyltransferase activity"/>
    <property type="evidence" value="ECO:0007669"/>
    <property type="project" value="UniProtKB-EC"/>
</dbReference>
<keyword evidence="7" id="KW-0256">Endoplasmic reticulum</keyword>
<evidence type="ECO:0000256" key="2">
    <source>
        <dbReference type="ARBA" id="ARBA00006962"/>
    </source>
</evidence>